<dbReference type="GO" id="GO:0016887">
    <property type="term" value="F:ATP hydrolysis activity"/>
    <property type="evidence" value="ECO:0007669"/>
    <property type="project" value="InterPro"/>
</dbReference>
<keyword evidence="8" id="KW-0472">Membrane</keyword>
<dbReference type="SUPFAM" id="SSF50331">
    <property type="entry name" value="MOP-like"/>
    <property type="match status" value="1"/>
</dbReference>
<dbReference type="InterPro" id="IPR003593">
    <property type="entry name" value="AAA+_ATPase"/>
</dbReference>
<name>A0A1T0B2C3_9PAST</name>
<organism evidence="10 11">
    <name type="scientific">[Haemophilus] felis</name>
    <dbReference type="NCBI Taxonomy" id="123822"/>
    <lineage>
        <taxon>Bacteria</taxon>
        <taxon>Pseudomonadati</taxon>
        <taxon>Pseudomonadota</taxon>
        <taxon>Gammaproteobacteria</taxon>
        <taxon>Pasteurellales</taxon>
        <taxon>Pasteurellaceae</taxon>
    </lineage>
</organism>
<evidence type="ECO:0000256" key="8">
    <source>
        <dbReference type="ARBA" id="ARBA00023136"/>
    </source>
</evidence>
<dbReference type="InterPro" id="IPR017871">
    <property type="entry name" value="ABC_transporter-like_CS"/>
</dbReference>
<dbReference type="PANTHER" id="PTHR42781">
    <property type="entry name" value="SPERMIDINE/PUTRESCINE IMPORT ATP-BINDING PROTEIN POTA"/>
    <property type="match status" value="1"/>
</dbReference>
<dbReference type="GO" id="GO:0016020">
    <property type="term" value="C:membrane"/>
    <property type="evidence" value="ECO:0007669"/>
    <property type="project" value="InterPro"/>
</dbReference>
<keyword evidence="1" id="KW-0813">Transport</keyword>
<dbReference type="PROSITE" id="PS50893">
    <property type="entry name" value="ABC_TRANSPORTER_2"/>
    <property type="match status" value="1"/>
</dbReference>
<dbReference type="InterPro" id="IPR027417">
    <property type="entry name" value="P-loop_NTPase"/>
</dbReference>
<evidence type="ECO:0000256" key="1">
    <source>
        <dbReference type="ARBA" id="ARBA00022448"/>
    </source>
</evidence>
<evidence type="ECO:0000256" key="5">
    <source>
        <dbReference type="ARBA" id="ARBA00022840"/>
    </source>
</evidence>
<sequence>MKILQISQLCCGYDAANVLQHLDLQMEQSEILCLLGASGCGKTTLLKAIAGLQDIQQGKILFKGQDLASLPVEKRRIGVIFQDYALFPHLTVAENIRFGLFAKNNQEKQQIIEKMAALVRLTGLLERYPHELSGGQQQRVAIARALACEPHLLLLDEPFSNVDTQVRYQMIEEIKDILKSQQIPAIFVTHSKEEAFAFADKLAIMDKGKIVQTGGTEELYQRPVNRFVAEFLGSVNYLSCKMTSPNGFSSSIGDYQFTQPLHLANGQALQIGQQVHWLIRPQSFQIHLDAAGRGQILKKRFLGPYNQYDVQIDEQIITVQTPKNFPLQSQVRLDYKSEYPVLFE</sequence>
<dbReference type="Gene3D" id="2.40.50.100">
    <property type="match status" value="1"/>
</dbReference>
<evidence type="ECO:0000313" key="11">
    <source>
        <dbReference type="Proteomes" id="UP000190023"/>
    </source>
</evidence>
<dbReference type="FunFam" id="3.40.50.300:FF:000425">
    <property type="entry name" value="Probable ABC transporter, ATP-binding subunit"/>
    <property type="match status" value="1"/>
</dbReference>
<dbReference type="InterPro" id="IPR003439">
    <property type="entry name" value="ABC_transporter-like_ATP-bd"/>
</dbReference>
<keyword evidence="4" id="KW-0547">Nucleotide-binding</keyword>
<reference evidence="10 11" key="1">
    <citation type="submission" date="2017-02" db="EMBL/GenBank/DDBJ databases">
        <title>Draft genome sequence of Haemophilus felis CCUG 31170 type strain.</title>
        <authorList>
            <person name="Engstrom-Jakobsson H."/>
            <person name="Salva-Serra F."/>
            <person name="Thorell K."/>
            <person name="Gonzales-Siles L."/>
            <person name="Karlsson R."/>
            <person name="Boulund F."/>
            <person name="Engstrand L."/>
            <person name="Kristiansson E."/>
            <person name="Moore E."/>
        </authorList>
    </citation>
    <scope>NUCLEOTIDE SEQUENCE [LARGE SCALE GENOMIC DNA]</scope>
    <source>
        <strain evidence="10 11">CCUG 31170</strain>
    </source>
</reference>
<dbReference type="Gene3D" id="3.40.50.300">
    <property type="entry name" value="P-loop containing nucleotide triphosphate hydrolases"/>
    <property type="match status" value="1"/>
</dbReference>
<dbReference type="EMBL" id="MUYB01000020">
    <property type="protein sequence ID" value="OOS04288.1"/>
    <property type="molecule type" value="Genomic_DNA"/>
</dbReference>
<dbReference type="SMART" id="SM00382">
    <property type="entry name" value="AAA"/>
    <property type="match status" value="1"/>
</dbReference>
<feature type="domain" description="ABC transporter" evidence="9">
    <location>
        <begin position="1"/>
        <end position="232"/>
    </location>
</feature>
<dbReference type="Proteomes" id="UP000190023">
    <property type="component" value="Unassembled WGS sequence"/>
</dbReference>
<protein>
    <submittedName>
        <fullName evidence="10">ABC transporter</fullName>
    </submittedName>
</protein>
<dbReference type="PANTHER" id="PTHR42781:SF4">
    <property type="entry name" value="SPERMIDINE_PUTRESCINE IMPORT ATP-BINDING PROTEIN POTA"/>
    <property type="match status" value="1"/>
</dbReference>
<dbReference type="GO" id="GO:0005524">
    <property type="term" value="F:ATP binding"/>
    <property type="evidence" value="ECO:0007669"/>
    <property type="project" value="UniProtKB-KW"/>
</dbReference>
<dbReference type="GO" id="GO:0015697">
    <property type="term" value="P:quaternary ammonium group transport"/>
    <property type="evidence" value="ECO:0007669"/>
    <property type="project" value="UniProtKB-ARBA"/>
</dbReference>
<dbReference type="InterPro" id="IPR015853">
    <property type="entry name" value="ABC_transpr_FbpC"/>
</dbReference>
<keyword evidence="5" id="KW-0067">ATP-binding</keyword>
<dbReference type="STRING" id="123822.B0188_04970"/>
<comment type="caution">
    <text evidence="10">The sequence shown here is derived from an EMBL/GenBank/DDBJ whole genome shotgun (WGS) entry which is preliminary data.</text>
</comment>
<gene>
    <name evidence="10" type="ORF">B0188_04970</name>
</gene>
<proteinExistence type="predicted"/>
<keyword evidence="2" id="KW-1003">Cell membrane</keyword>
<accession>A0A1T0B2C3</accession>
<dbReference type="InterPro" id="IPR008995">
    <property type="entry name" value="Mo/tungstate-bd_C_term_dom"/>
</dbReference>
<evidence type="ECO:0000313" key="10">
    <source>
        <dbReference type="EMBL" id="OOS04288.1"/>
    </source>
</evidence>
<evidence type="ECO:0000256" key="3">
    <source>
        <dbReference type="ARBA" id="ARBA00022496"/>
    </source>
</evidence>
<evidence type="ECO:0000256" key="6">
    <source>
        <dbReference type="ARBA" id="ARBA00023004"/>
    </source>
</evidence>
<dbReference type="InterPro" id="IPR050093">
    <property type="entry name" value="ABC_SmlMolc_Importer"/>
</dbReference>
<dbReference type="GO" id="GO:0015408">
    <property type="term" value="F:ABC-type ferric iron transporter activity"/>
    <property type="evidence" value="ECO:0007669"/>
    <property type="project" value="InterPro"/>
</dbReference>
<keyword evidence="7" id="KW-0406">Ion transport</keyword>
<keyword evidence="11" id="KW-1185">Reference proteome</keyword>
<evidence type="ECO:0000256" key="7">
    <source>
        <dbReference type="ARBA" id="ARBA00023065"/>
    </source>
</evidence>
<evidence type="ECO:0000256" key="2">
    <source>
        <dbReference type="ARBA" id="ARBA00022475"/>
    </source>
</evidence>
<evidence type="ECO:0000256" key="4">
    <source>
        <dbReference type="ARBA" id="ARBA00022741"/>
    </source>
</evidence>
<dbReference type="CDD" id="cd03259">
    <property type="entry name" value="ABC_Carb_Solutes_like"/>
    <property type="match status" value="1"/>
</dbReference>
<dbReference type="Pfam" id="PF00005">
    <property type="entry name" value="ABC_tran"/>
    <property type="match status" value="1"/>
</dbReference>
<dbReference type="PROSITE" id="PS00211">
    <property type="entry name" value="ABC_TRANSPORTER_1"/>
    <property type="match status" value="1"/>
</dbReference>
<evidence type="ECO:0000259" key="9">
    <source>
        <dbReference type="PROSITE" id="PS50893"/>
    </source>
</evidence>
<keyword evidence="6" id="KW-0408">Iron</keyword>
<keyword evidence="3" id="KW-0410">Iron transport</keyword>
<dbReference type="OrthoDB" id="9802264at2"/>
<dbReference type="AlphaFoldDB" id="A0A1T0B2C3"/>
<dbReference type="SUPFAM" id="SSF52540">
    <property type="entry name" value="P-loop containing nucleoside triphosphate hydrolases"/>
    <property type="match status" value="1"/>
</dbReference>